<reference evidence="2" key="1">
    <citation type="journal article" date="2010" name="Genome Res.">
        <title>Population genomic sequencing of Coccidioides fungi reveals recent hybridization and transposon control.</title>
        <authorList>
            <person name="Neafsey D.E."/>
            <person name="Barker B.M."/>
            <person name="Sharpton T.J."/>
            <person name="Stajich J.E."/>
            <person name="Park D.J."/>
            <person name="Whiston E."/>
            <person name="Hung C.-Y."/>
            <person name="McMahan C."/>
            <person name="White J."/>
            <person name="Sykes S."/>
            <person name="Heiman D."/>
            <person name="Young S."/>
            <person name="Zeng Q."/>
            <person name="Abouelleil A."/>
            <person name="Aftuck L."/>
            <person name="Bessette D."/>
            <person name="Brown A."/>
            <person name="FitzGerald M."/>
            <person name="Lui A."/>
            <person name="Macdonald J.P."/>
            <person name="Priest M."/>
            <person name="Orbach M.J."/>
            <person name="Galgiani J.N."/>
            <person name="Kirkland T.N."/>
            <person name="Cole G.T."/>
            <person name="Birren B.W."/>
            <person name="Henn M.R."/>
            <person name="Taylor J.W."/>
            <person name="Rounsley S.D."/>
        </authorList>
    </citation>
    <scope>NUCLEOTIDE SEQUENCE [LARGE SCALE GENOMIC DNA]</scope>
    <source>
        <strain evidence="2">RMSCC 2394</strain>
    </source>
</reference>
<evidence type="ECO:0000313" key="1">
    <source>
        <dbReference type="EMBL" id="KMP01557.1"/>
    </source>
</evidence>
<accession>A0A0J7AW25</accession>
<name>A0A0J7AW25_COCIT</name>
<dbReference type="Proteomes" id="UP000054565">
    <property type="component" value="Unassembled WGS sequence"/>
</dbReference>
<evidence type="ECO:0000313" key="2">
    <source>
        <dbReference type="Proteomes" id="UP000054565"/>
    </source>
</evidence>
<dbReference type="EMBL" id="DS028093">
    <property type="protein sequence ID" value="KMP01557.1"/>
    <property type="molecule type" value="Genomic_DNA"/>
</dbReference>
<protein>
    <submittedName>
        <fullName evidence="1">Uncharacterized protein</fullName>
    </submittedName>
</protein>
<gene>
    <name evidence="1" type="ORF">CIRG_01696</name>
</gene>
<dbReference type="AlphaFoldDB" id="A0A0J7AW25"/>
<proteinExistence type="predicted"/>
<organism evidence="1 2">
    <name type="scientific">Coccidioides immitis RMSCC 2394</name>
    <dbReference type="NCBI Taxonomy" id="404692"/>
    <lineage>
        <taxon>Eukaryota</taxon>
        <taxon>Fungi</taxon>
        <taxon>Dikarya</taxon>
        <taxon>Ascomycota</taxon>
        <taxon>Pezizomycotina</taxon>
        <taxon>Eurotiomycetes</taxon>
        <taxon>Eurotiomycetidae</taxon>
        <taxon>Onygenales</taxon>
        <taxon>Onygenaceae</taxon>
        <taxon>Coccidioides</taxon>
    </lineage>
</organism>
<sequence length="104" mass="11682">MAIPLGLLSLAEKLEVEYPLGVHALLFKDACRFRGAAFDECRASSSATLSPVFWVSTKAVNDLYDLVARHGYWDIYKTMKTTRYQHRGTIAGRSSQGHYRASIK</sequence>